<evidence type="ECO:0000256" key="1">
    <source>
        <dbReference type="SAM" id="SignalP"/>
    </source>
</evidence>
<evidence type="ECO:0000313" key="3">
    <source>
        <dbReference type="Proteomes" id="UP000186373"/>
    </source>
</evidence>
<feature type="chain" id="PRO_5012501179" evidence="1">
    <location>
        <begin position="21"/>
        <end position="216"/>
    </location>
</feature>
<gene>
    <name evidence="2" type="ORF">SAMN05421639_104109</name>
</gene>
<dbReference type="EMBL" id="FTNY01000004">
    <property type="protein sequence ID" value="SIS37497.1"/>
    <property type="molecule type" value="Genomic_DNA"/>
</dbReference>
<name>A0A1N7IKA3_9FLAO</name>
<organism evidence="2 3">
    <name type="scientific">Chryseobacterium shigense</name>
    <dbReference type="NCBI Taxonomy" id="297244"/>
    <lineage>
        <taxon>Bacteria</taxon>
        <taxon>Pseudomonadati</taxon>
        <taxon>Bacteroidota</taxon>
        <taxon>Flavobacteriia</taxon>
        <taxon>Flavobacteriales</taxon>
        <taxon>Weeksellaceae</taxon>
        <taxon>Chryseobacterium group</taxon>
        <taxon>Chryseobacterium</taxon>
    </lineage>
</organism>
<dbReference type="AlphaFoldDB" id="A0A1N7IKA3"/>
<proteinExistence type="predicted"/>
<dbReference type="Proteomes" id="UP000186373">
    <property type="component" value="Unassembled WGS sequence"/>
</dbReference>
<keyword evidence="1" id="KW-0732">Signal</keyword>
<feature type="signal peptide" evidence="1">
    <location>
        <begin position="1"/>
        <end position="20"/>
    </location>
</feature>
<dbReference type="OrthoDB" id="1272450at2"/>
<protein>
    <submittedName>
        <fullName evidence="2">Uncharacterized protein</fullName>
    </submittedName>
</protein>
<evidence type="ECO:0000313" key="2">
    <source>
        <dbReference type="EMBL" id="SIS37497.1"/>
    </source>
</evidence>
<keyword evidence="3" id="KW-1185">Reference proteome</keyword>
<accession>A0A1N7IKA3</accession>
<reference evidence="3" key="1">
    <citation type="submission" date="2017-01" db="EMBL/GenBank/DDBJ databases">
        <authorList>
            <person name="Varghese N."/>
            <person name="Submissions S."/>
        </authorList>
    </citation>
    <scope>NUCLEOTIDE SEQUENCE [LARGE SCALE GENOMIC DNA]</scope>
    <source>
        <strain evidence="3">DSM 17126</strain>
    </source>
</reference>
<dbReference type="RefSeq" id="WP_076508101.1">
    <property type="nucleotide sequence ID" value="NZ_FTNY01000004.1"/>
</dbReference>
<sequence length="216" mass="22209">MKKFLLTATMLVGLSAVSKAQQGRVGINTMTPSATLDVVANTADNTRPDALLVPRMTEDQLAAKNTAYVAAQNGSLVFVTAVDGSTTAKTVNVTAPGFYYYDGAVDNVWKTLGAGAVAAIPTFRNDASANVAILASDANNFVRLTGGGTTTAVTLPAPTAAMVGKVFTVFEVTGAAAPAIQTAGGVYRGNNVPNVNPFGGYQFITDGTDWYNTGSN</sequence>